<dbReference type="Pfam" id="PF10130">
    <property type="entry name" value="PIN_2"/>
    <property type="match status" value="1"/>
</dbReference>
<reference evidence="2" key="1">
    <citation type="journal article" date="2017" name="Proc. Natl. Acad. Sci. U.S.A.">
        <title>Comparative genomics uncovers the prolific and distinctive metabolic potential of the cyanobacterial genus Moorea.</title>
        <authorList>
            <person name="Leao T."/>
            <person name="Castelao G."/>
            <person name="Korobeynikov A."/>
            <person name="Monroe E.A."/>
            <person name="Podell S."/>
            <person name="Glukhov E."/>
            <person name="Allen E.E."/>
            <person name="Gerwick W.H."/>
            <person name="Gerwick L."/>
        </authorList>
    </citation>
    <scope>NUCLEOTIDE SEQUENCE</scope>
    <source>
        <strain evidence="2">JHB</strain>
    </source>
</reference>
<gene>
    <name evidence="2" type="ORF">BJP36_13125</name>
</gene>
<dbReference type="SUPFAM" id="SSF88723">
    <property type="entry name" value="PIN domain-like"/>
    <property type="match status" value="1"/>
</dbReference>
<organism evidence="2">
    <name type="scientific">Moorena producens (strain JHB)</name>
    <dbReference type="NCBI Taxonomy" id="1454205"/>
    <lineage>
        <taxon>Bacteria</taxon>
        <taxon>Bacillati</taxon>
        <taxon>Cyanobacteriota</taxon>
        <taxon>Cyanophyceae</taxon>
        <taxon>Coleofasciculales</taxon>
        <taxon>Coleofasciculaceae</taxon>
        <taxon>Moorena</taxon>
    </lineage>
</organism>
<name>A0A9Q9UVW9_MOOP1</name>
<reference evidence="2" key="2">
    <citation type="submission" date="2022-10" db="EMBL/GenBank/DDBJ databases">
        <authorList>
            <person name="Ngo T.-E."/>
        </authorList>
    </citation>
    <scope>NUCLEOTIDE SEQUENCE</scope>
    <source>
        <strain evidence="2">JHB</strain>
    </source>
</reference>
<dbReference type="AlphaFoldDB" id="A0A9Q9UVW9"/>
<feature type="domain" description="PIN" evidence="1">
    <location>
        <begin position="4"/>
        <end position="47"/>
    </location>
</feature>
<proteinExistence type="predicted"/>
<sequence length="59" mass="6658">MITAEHLATAYELCRDIDETDTPHVALTIELGGLLWTGDKKLKEGLQRKGFVQLFELNN</sequence>
<dbReference type="Proteomes" id="UP000176944">
    <property type="component" value="Chromosome"/>
</dbReference>
<protein>
    <submittedName>
        <fullName evidence="2">PIN domain-containing protein</fullName>
    </submittedName>
</protein>
<accession>A0A9Q9UVW9</accession>
<dbReference type="InterPro" id="IPR029060">
    <property type="entry name" value="PIN-like_dom_sf"/>
</dbReference>
<dbReference type="EMBL" id="CP017708">
    <property type="protein sequence ID" value="WAN69275.1"/>
    <property type="molecule type" value="Genomic_DNA"/>
</dbReference>
<evidence type="ECO:0000313" key="2">
    <source>
        <dbReference type="EMBL" id="WAN69275.1"/>
    </source>
</evidence>
<dbReference type="InterPro" id="IPR002716">
    <property type="entry name" value="PIN_dom"/>
</dbReference>
<evidence type="ECO:0000259" key="1">
    <source>
        <dbReference type="Pfam" id="PF10130"/>
    </source>
</evidence>